<accession>A0A828Z1A7</accession>
<comment type="caution">
    <text evidence="1">The sequence shown here is derived from an EMBL/GenBank/DDBJ whole genome shotgun (WGS) entry which is preliminary data.</text>
</comment>
<proteinExistence type="predicted"/>
<dbReference type="PANTHER" id="PTHR35984">
    <property type="entry name" value="PERIPLASMIC SERINE PROTEASE"/>
    <property type="match status" value="1"/>
</dbReference>
<sequence length="310" mass="35320">MKKKIEEKSLEEDYEKKASELWSRIVKSFALAYGSKFSPNDEANKCGALISEYLNAVFRKYKHLDGYNVFIHYDRDGIDKSCSDSIYKSIKSYNTDKPLLYILYSKAGELEAAYLIGNLLRKHCPYNSIVFAIPRVAKSAGTLLCCIADEIHMGSLSELSPIMPKFRNESTSDLKNSLIYLAELVSEQPKSSELFAKYLSLSIDPSKIYISQQVDKSTLRRVEGLLKTRLYGGNNQTASALMNAYDDYGPMIDSKEAIEIFGHNIVKLDTEEYKFSNEIYLILNTFSYWGELFEYEFSFIGSLNSVAKFE</sequence>
<protein>
    <submittedName>
        <fullName evidence="1">Serine dehydrogenase proteinase domain protein</fullName>
    </submittedName>
</protein>
<evidence type="ECO:0000313" key="1">
    <source>
        <dbReference type="EMBL" id="EKR63761.1"/>
    </source>
</evidence>
<dbReference type="EMBL" id="AFLV02000055">
    <property type="protein sequence ID" value="EKR63761.1"/>
    <property type="molecule type" value="Genomic_DNA"/>
</dbReference>
<evidence type="ECO:0000313" key="2">
    <source>
        <dbReference type="Proteomes" id="UP000001338"/>
    </source>
</evidence>
<dbReference type="GO" id="GO:0016020">
    <property type="term" value="C:membrane"/>
    <property type="evidence" value="ECO:0007669"/>
    <property type="project" value="InterPro"/>
</dbReference>
<dbReference type="GeneID" id="61111625"/>
<dbReference type="PANTHER" id="PTHR35984:SF1">
    <property type="entry name" value="PERIPLASMIC SERINE PROTEASE"/>
    <property type="match status" value="1"/>
</dbReference>
<dbReference type="Proteomes" id="UP000001338">
    <property type="component" value="Unassembled WGS sequence"/>
</dbReference>
<reference evidence="1 2" key="1">
    <citation type="submission" date="2012-10" db="EMBL/GenBank/DDBJ databases">
        <authorList>
            <person name="Harkins D.M."/>
            <person name="Durkin A.S."/>
            <person name="Brinkac L.M."/>
            <person name="Haft D.H."/>
            <person name="Selengut J.D."/>
            <person name="Sanka R."/>
            <person name="DePew J."/>
            <person name="Purushe J."/>
            <person name="Whelen A.C."/>
            <person name="Vinetz J.M."/>
            <person name="Sutton G.G."/>
            <person name="Nierman W.C."/>
            <person name="Fouts D.E."/>
        </authorList>
    </citation>
    <scope>NUCLEOTIDE SEQUENCE [LARGE SCALE GENOMIC DNA]</scope>
    <source>
        <strain evidence="1 2">2006001853</strain>
    </source>
</reference>
<dbReference type="AlphaFoldDB" id="A0A828Z1A7"/>
<dbReference type="RefSeq" id="WP_004497997.1">
    <property type="nucleotide sequence ID" value="NZ_AFLV02000055.1"/>
</dbReference>
<name>A0A828Z1A7_9LEPT</name>
<organism evidence="1 2">
    <name type="scientific">Leptospira weilii str. 2006001853</name>
    <dbReference type="NCBI Taxonomy" id="1001589"/>
    <lineage>
        <taxon>Bacteria</taxon>
        <taxon>Pseudomonadati</taxon>
        <taxon>Spirochaetota</taxon>
        <taxon>Spirochaetia</taxon>
        <taxon>Leptospirales</taxon>
        <taxon>Leptospiraceae</taxon>
        <taxon>Leptospira</taxon>
    </lineage>
</organism>
<dbReference type="InterPro" id="IPR002825">
    <property type="entry name" value="Pept_S49_ser-pept_pro"/>
</dbReference>
<gene>
    <name evidence="1" type="ORF">LEP1GSC036_0947</name>
</gene>